<keyword evidence="3" id="KW-0132">Cell division</keyword>
<evidence type="ECO:0000313" key="11">
    <source>
        <dbReference type="EMBL" id="GEP59274.1"/>
    </source>
</evidence>
<evidence type="ECO:0000256" key="5">
    <source>
        <dbReference type="ARBA" id="ARBA00022989"/>
    </source>
</evidence>
<keyword evidence="6 10" id="KW-0472">Membrane</keyword>
<gene>
    <name evidence="11" type="ORF">RSO01_64400</name>
</gene>
<evidence type="ECO:0000256" key="10">
    <source>
        <dbReference type="SAM" id="Phobius"/>
    </source>
</evidence>
<evidence type="ECO:0000256" key="1">
    <source>
        <dbReference type="ARBA" id="ARBA00004401"/>
    </source>
</evidence>
<dbReference type="GO" id="GO:0051301">
    <property type="term" value="P:cell division"/>
    <property type="evidence" value="ECO:0007669"/>
    <property type="project" value="UniProtKB-KW"/>
</dbReference>
<comment type="subcellular location">
    <subcellularLocation>
        <location evidence="1">Cell membrane</location>
        <topology evidence="1">Single-pass type II membrane protein</topology>
    </subcellularLocation>
</comment>
<keyword evidence="5 10" id="KW-1133">Transmembrane helix</keyword>
<evidence type="ECO:0000256" key="8">
    <source>
        <dbReference type="NCBIfam" id="TIGR02209"/>
    </source>
</evidence>
<feature type="transmembrane region" description="Helical" evidence="10">
    <location>
        <begin position="6"/>
        <end position="23"/>
    </location>
</feature>
<organism evidence="11 12">
    <name type="scientific">Reyranella soli</name>
    <dbReference type="NCBI Taxonomy" id="1230389"/>
    <lineage>
        <taxon>Bacteria</taxon>
        <taxon>Pseudomonadati</taxon>
        <taxon>Pseudomonadota</taxon>
        <taxon>Alphaproteobacteria</taxon>
        <taxon>Hyphomicrobiales</taxon>
        <taxon>Reyranellaceae</taxon>
        <taxon>Reyranella</taxon>
    </lineage>
</organism>
<evidence type="ECO:0000313" key="12">
    <source>
        <dbReference type="Proteomes" id="UP000321058"/>
    </source>
</evidence>
<comment type="caution">
    <text evidence="11">The sequence shown here is derived from an EMBL/GenBank/DDBJ whole genome shotgun (WGS) entry which is preliminary data.</text>
</comment>
<evidence type="ECO:0000256" key="6">
    <source>
        <dbReference type="ARBA" id="ARBA00023136"/>
    </source>
</evidence>
<dbReference type="InterPro" id="IPR011922">
    <property type="entry name" value="Cell_div_FtsL"/>
</dbReference>
<name>A0A512NJZ5_9HYPH</name>
<dbReference type="RefSeq" id="WP_147154631.1">
    <property type="nucleotide sequence ID" value="NZ_BKAJ01000125.1"/>
</dbReference>
<evidence type="ECO:0000256" key="3">
    <source>
        <dbReference type="ARBA" id="ARBA00022618"/>
    </source>
</evidence>
<evidence type="ECO:0000256" key="7">
    <source>
        <dbReference type="ARBA" id="ARBA00023306"/>
    </source>
</evidence>
<feature type="compositionally biased region" description="Basic and acidic residues" evidence="9">
    <location>
        <begin position="175"/>
        <end position="184"/>
    </location>
</feature>
<proteinExistence type="predicted"/>
<dbReference type="Proteomes" id="UP000321058">
    <property type="component" value="Unassembled WGS sequence"/>
</dbReference>
<keyword evidence="12" id="KW-1185">Reference proteome</keyword>
<dbReference type="AlphaFoldDB" id="A0A512NJZ5"/>
<keyword evidence="7" id="KW-0131">Cell cycle</keyword>
<evidence type="ECO:0000256" key="2">
    <source>
        <dbReference type="ARBA" id="ARBA00022475"/>
    </source>
</evidence>
<feature type="compositionally biased region" description="Pro residues" evidence="9">
    <location>
        <begin position="133"/>
        <end position="150"/>
    </location>
</feature>
<protein>
    <recommendedName>
        <fullName evidence="8">Cell division protein FtsL</fullName>
    </recommendedName>
</protein>
<sequence>MIHRGLVFWSMAAVATAIGLFTVKYKVQDLEEKIDRTNQKIIESQQATHILRVEWAHLNEAERIEKLAIKHLKLEPVSVKQVVRLDSLKPADSQPPRRDPPLPSPPRTGNDVPSSSLPGGGRVAAEAGSPSPASAPPPGRSTGPTTPPRPAMIQEPATAGPVGDGQSAAVSIDEILSRNEKDRR</sequence>
<dbReference type="OrthoDB" id="7165680at2"/>
<accession>A0A512NJZ5</accession>
<keyword evidence="4 10" id="KW-0812">Transmembrane</keyword>
<keyword evidence="2" id="KW-1003">Cell membrane</keyword>
<evidence type="ECO:0000256" key="4">
    <source>
        <dbReference type="ARBA" id="ARBA00022692"/>
    </source>
</evidence>
<evidence type="ECO:0000256" key="9">
    <source>
        <dbReference type="SAM" id="MobiDB-lite"/>
    </source>
</evidence>
<dbReference type="NCBIfam" id="TIGR02209">
    <property type="entry name" value="ftsL_broad"/>
    <property type="match status" value="1"/>
</dbReference>
<reference evidence="11 12" key="1">
    <citation type="submission" date="2019-07" db="EMBL/GenBank/DDBJ databases">
        <title>Whole genome shotgun sequence of Reyranella soli NBRC 108950.</title>
        <authorList>
            <person name="Hosoyama A."/>
            <person name="Uohara A."/>
            <person name="Ohji S."/>
            <person name="Ichikawa N."/>
        </authorList>
    </citation>
    <scope>NUCLEOTIDE SEQUENCE [LARGE SCALE GENOMIC DNA]</scope>
    <source>
        <strain evidence="11 12">NBRC 108950</strain>
    </source>
</reference>
<dbReference type="EMBL" id="BKAJ01000125">
    <property type="protein sequence ID" value="GEP59274.1"/>
    <property type="molecule type" value="Genomic_DNA"/>
</dbReference>
<dbReference type="GO" id="GO:0005886">
    <property type="term" value="C:plasma membrane"/>
    <property type="evidence" value="ECO:0007669"/>
    <property type="project" value="UniProtKB-SubCell"/>
</dbReference>
<feature type="region of interest" description="Disordered" evidence="9">
    <location>
        <begin position="87"/>
        <end position="184"/>
    </location>
</feature>